<evidence type="ECO:0000313" key="2">
    <source>
        <dbReference type="EMBL" id="MVQ49727.1"/>
    </source>
</evidence>
<feature type="transmembrane region" description="Helical" evidence="1">
    <location>
        <begin position="69"/>
        <end position="90"/>
    </location>
</feature>
<feature type="transmembrane region" description="Helical" evidence="1">
    <location>
        <begin position="121"/>
        <end position="143"/>
    </location>
</feature>
<keyword evidence="1" id="KW-0472">Membrane</keyword>
<feature type="transmembrane region" description="Helical" evidence="1">
    <location>
        <begin position="149"/>
        <end position="166"/>
    </location>
</feature>
<feature type="transmembrane region" description="Helical" evidence="1">
    <location>
        <begin position="204"/>
        <end position="223"/>
    </location>
</feature>
<name>A0A6L6XSW9_9ACTN</name>
<feature type="transmembrane region" description="Helical" evidence="1">
    <location>
        <begin position="12"/>
        <end position="31"/>
    </location>
</feature>
<gene>
    <name evidence="2" type="ORF">GON03_11090</name>
</gene>
<dbReference type="AlphaFoldDB" id="A0A6L6XSW9"/>
<dbReference type="EMBL" id="WSEK01000004">
    <property type="protein sequence ID" value="MVQ49727.1"/>
    <property type="molecule type" value="Genomic_DNA"/>
</dbReference>
<evidence type="ECO:0000256" key="1">
    <source>
        <dbReference type="SAM" id="Phobius"/>
    </source>
</evidence>
<dbReference type="RefSeq" id="WP_157342536.1">
    <property type="nucleotide sequence ID" value="NZ_WSEK01000004.1"/>
</dbReference>
<keyword evidence="1" id="KW-1133">Transmembrane helix</keyword>
<accession>A0A6L6XSW9</accession>
<protein>
    <recommendedName>
        <fullName evidence="4">Low temperature requirement protein A</fullName>
    </recommendedName>
</protein>
<sequence>MTVTGVGEERHASWLELFFDLVAVAGIGMLAHLLSEDTSTGGLAVYVIAYAAIWMLWACFTLYGNVAGTQVHVGVILAAMFVLGVMIAAIPEIHGEHARAFAIAYVVGRFLAGRPWDRTTVAADLPIVHAGAGIVPWVVSFWFEGTTQYVLWAVGIGLDLLFLVSTNKERLVADITARLARHPRGDEHPIEVREADVPHLTERLGLFVLIVVGEGLVQIIHAASEAEWDRSLAVAGAGAFALMVGLWAAAVRFGYAGVALLPEQALSPRLSWPAHLLATLALATIAPLVGELVARPRDDVSDHTVALLVTAYAGWAVLSAGILLAVGERRRAAYVGVCLGLAAAVVAVADLRSEGVVWVLAAGVLGALAARPSS</sequence>
<feature type="transmembrane region" description="Helical" evidence="1">
    <location>
        <begin position="273"/>
        <end position="293"/>
    </location>
</feature>
<evidence type="ECO:0000313" key="3">
    <source>
        <dbReference type="Proteomes" id="UP000473525"/>
    </source>
</evidence>
<feature type="transmembrane region" description="Helical" evidence="1">
    <location>
        <begin position="305"/>
        <end position="325"/>
    </location>
</feature>
<feature type="transmembrane region" description="Helical" evidence="1">
    <location>
        <begin position="332"/>
        <end position="349"/>
    </location>
</feature>
<comment type="caution">
    <text evidence="2">The sequence shown here is derived from an EMBL/GenBank/DDBJ whole genome shotgun (WGS) entry which is preliminary data.</text>
</comment>
<dbReference type="PANTHER" id="PTHR36840">
    <property type="entry name" value="BLL5714 PROTEIN"/>
    <property type="match status" value="1"/>
</dbReference>
<dbReference type="InterPro" id="IPR010640">
    <property type="entry name" value="Low_temperature_requirement_A"/>
</dbReference>
<feature type="transmembrane region" description="Helical" evidence="1">
    <location>
        <begin position="355"/>
        <end position="371"/>
    </location>
</feature>
<feature type="transmembrane region" description="Helical" evidence="1">
    <location>
        <begin position="235"/>
        <end position="261"/>
    </location>
</feature>
<dbReference type="PANTHER" id="PTHR36840:SF1">
    <property type="entry name" value="BLL5714 PROTEIN"/>
    <property type="match status" value="1"/>
</dbReference>
<feature type="transmembrane region" description="Helical" evidence="1">
    <location>
        <begin position="43"/>
        <end position="63"/>
    </location>
</feature>
<dbReference type="Proteomes" id="UP000473525">
    <property type="component" value="Unassembled WGS sequence"/>
</dbReference>
<keyword evidence="3" id="KW-1185">Reference proteome</keyword>
<reference evidence="2 3" key="1">
    <citation type="submission" date="2019-12" db="EMBL/GenBank/DDBJ databases">
        <authorList>
            <person name="Huq M.A."/>
        </authorList>
    </citation>
    <scope>NUCLEOTIDE SEQUENCE [LARGE SCALE GENOMIC DNA]</scope>
    <source>
        <strain evidence="2 3">MAH-18</strain>
    </source>
</reference>
<keyword evidence="1" id="KW-0812">Transmembrane</keyword>
<proteinExistence type="predicted"/>
<dbReference type="Pfam" id="PF06772">
    <property type="entry name" value="LtrA"/>
    <property type="match status" value="1"/>
</dbReference>
<organism evidence="2 3">
    <name type="scientific">Nocardioides agri</name>
    <dbReference type="NCBI Taxonomy" id="2682843"/>
    <lineage>
        <taxon>Bacteria</taxon>
        <taxon>Bacillati</taxon>
        <taxon>Actinomycetota</taxon>
        <taxon>Actinomycetes</taxon>
        <taxon>Propionibacteriales</taxon>
        <taxon>Nocardioidaceae</taxon>
        <taxon>Nocardioides</taxon>
    </lineage>
</organism>
<evidence type="ECO:0008006" key="4">
    <source>
        <dbReference type="Google" id="ProtNLM"/>
    </source>
</evidence>